<dbReference type="InterPro" id="IPR007219">
    <property type="entry name" value="XnlR_reg_dom"/>
</dbReference>
<keyword evidence="4" id="KW-0804">Transcription</keyword>
<sequence length="721" mass="82273">MSDSTNAFAPSLASQPKKSRILLPHIAHSANAIRKKRIRKACNNCHNRKVKCSGDYPICQRCRDERFLCGYRNEEAREEPNHLIMHIHELTKLLRNLSPWLDSSSAYLLDQTLNQMGSPLRIHDSVFMYSARRPLNRIALLQPSLKYGNPINLADPVGINDYTEEDFHQNGAGQGMGFVGEHSEIAWLCRLKQDLDQTISASHGKLLYQPFISSANYYQEDNQILIGEEIDPTKQPPPQTADRLVAIYFYYLHSSYPIIGELTFLNQYRSFRSDSKARPGRRWVAILNLVFAIASRHEALLVHTQSKDYLHPAYFARAWKLTMGSTAVLEQQSLQSIQIYGLLGLYFFSTGQVNRSWKITGMAIQSAITMGLHLRNECRTIHYISKEIRYRLWWALFILDIELSVITGRAPTTCTTFCTTPLPLPLDEPQLLDTRFGKFVANQTLRNAMVSSLLCNGASTESRQIMSGETDFVHVLSTTEGTTNKDIENIRAALVPNNSLCFLYMVDLASLLQEVLNTLHAPGAARRSWAELALAIHTFDKNAEDWRSRLPDEFDIRKSALNQQFARQRTRLAFQFYTTKLIISQPCLRLLSRFRLSPDLPDTACKYIAQACVATARHMLELLPTKPDMSWLLEISPWWCILHYTMQPTAILLIELFTHTQPDRLKAAELFEYIQKATCWLGEISITDRSSRRAWLLCMGLIARHGSQIGLKVDPTWNGTQ</sequence>
<evidence type="ECO:0000256" key="5">
    <source>
        <dbReference type="ARBA" id="ARBA00023242"/>
    </source>
</evidence>
<evidence type="ECO:0000256" key="2">
    <source>
        <dbReference type="ARBA" id="ARBA00023015"/>
    </source>
</evidence>
<dbReference type="PROSITE" id="PS00463">
    <property type="entry name" value="ZN2_CY6_FUNGAL_1"/>
    <property type="match status" value="1"/>
</dbReference>
<evidence type="ECO:0000259" key="6">
    <source>
        <dbReference type="PROSITE" id="PS50048"/>
    </source>
</evidence>
<dbReference type="InterPro" id="IPR053230">
    <property type="entry name" value="Trans_reg_galc"/>
</dbReference>
<dbReference type="AlphaFoldDB" id="A0A9W4MXU5"/>
<protein>
    <recommendedName>
        <fullName evidence="6">Zn(2)-C6 fungal-type domain-containing protein</fullName>
    </recommendedName>
</protein>
<feature type="domain" description="Zn(2)-C6 fungal-type" evidence="6">
    <location>
        <begin position="41"/>
        <end position="71"/>
    </location>
</feature>
<dbReference type="GO" id="GO:0003677">
    <property type="term" value="F:DNA binding"/>
    <property type="evidence" value="ECO:0007669"/>
    <property type="project" value="UniProtKB-KW"/>
</dbReference>
<comment type="caution">
    <text evidence="7">The sequence shown here is derived from an EMBL/GenBank/DDBJ whole genome shotgun (WGS) entry which is preliminary data.</text>
</comment>
<dbReference type="Pfam" id="PF00172">
    <property type="entry name" value="Zn_clus"/>
    <property type="match status" value="1"/>
</dbReference>
<dbReference type="CDD" id="cd12148">
    <property type="entry name" value="fungal_TF_MHR"/>
    <property type="match status" value="1"/>
</dbReference>
<organism evidence="7 8">
    <name type="scientific">Penicillium salamii</name>
    <dbReference type="NCBI Taxonomy" id="1612424"/>
    <lineage>
        <taxon>Eukaryota</taxon>
        <taxon>Fungi</taxon>
        <taxon>Dikarya</taxon>
        <taxon>Ascomycota</taxon>
        <taxon>Pezizomycotina</taxon>
        <taxon>Eurotiomycetes</taxon>
        <taxon>Eurotiomycetidae</taxon>
        <taxon>Eurotiales</taxon>
        <taxon>Aspergillaceae</taxon>
        <taxon>Penicillium</taxon>
    </lineage>
</organism>
<dbReference type="PROSITE" id="PS50048">
    <property type="entry name" value="ZN2_CY6_FUNGAL_2"/>
    <property type="match status" value="1"/>
</dbReference>
<accession>A0A9W4MXU5</accession>
<dbReference type="Proteomes" id="UP001152592">
    <property type="component" value="Unassembled WGS sequence"/>
</dbReference>
<keyword evidence="5" id="KW-0539">Nucleus</keyword>
<keyword evidence="2" id="KW-0805">Transcription regulation</keyword>
<gene>
    <name evidence="7" type="ORF">PSALAMII_LOCUS48</name>
</gene>
<reference evidence="7" key="1">
    <citation type="submission" date="2021-07" db="EMBL/GenBank/DDBJ databases">
        <authorList>
            <person name="Branca A.L. A."/>
        </authorList>
    </citation>
    <scope>NUCLEOTIDE SEQUENCE</scope>
</reference>
<dbReference type="InterPro" id="IPR036864">
    <property type="entry name" value="Zn2-C6_fun-type_DNA-bd_sf"/>
</dbReference>
<dbReference type="SMART" id="SM00906">
    <property type="entry name" value="Fungal_trans"/>
    <property type="match status" value="1"/>
</dbReference>
<dbReference type="Gene3D" id="4.10.240.10">
    <property type="entry name" value="Zn(2)-C6 fungal-type DNA-binding domain"/>
    <property type="match status" value="1"/>
</dbReference>
<dbReference type="SMART" id="SM00066">
    <property type="entry name" value="GAL4"/>
    <property type="match status" value="1"/>
</dbReference>
<dbReference type="GO" id="GO:0008270">
    <property type="term" value="F:zinc ion binding"/>
    <property type="evidence" value="ECO:0007669"/>
    <property type="project" value="InterPro"/>
</dbReference>
<dbReference type="GO" id="GO:0006351">
    <property type="term" value="P:DNA-templated transcription"/>
    <property type="evidence" value="ECO:0007669"/>
    <property type="project" value="InterPro"/>
</dbReference>
<dbReference type="SUPFAM" id="SSF57701">
    <property type="entry name" value="Zn2/Cys6 DNA-binding domain"/>
    <property type="match status" value="1"/>
</dbReference>
<evidence type="ECO:0000256" key="1">
    <source>
        <dbReference type="ARBA" id="ARBA00022723"/>
    </source>
</evidence>
<evidence type="ECO:0000313" key="7">
    <source>
        <dbReference type="EMBL" id="CAG8219849.1"/>
    </source>
</evidence>
<dbReference type="GO" id="GO:0000981">
    <property type="term" value="F:DNA-binding transcription factor activity, RNA polymerase II-specific"/>
    <property type="evidence" value="ECO:0007669"/>
    <property type="project" value="InterPro"/>
</dbReference>
<evidence type="ECO:0000313" key="8">
    <source>
        <dbReference type="Proteomes" id="UP001152592"/>
    </source>
</evidence>
<keyword evidence="1" id="KW-0479">Metal-binding</keyword>
<evidence type="ECO:0000256" key="4">
    <source>
        <dbReference type="ARBA" id="ARBA00023163"/>
    </source>
</evidence>
<proteinExistence type="predicted"/>
<dbReference type="Pfam" id="PF04082">
    <property type="entry name" value="Fungal_trans"/>
    <property type="match status" value="1"/>
</dbReference>
<dbReference type="InterPro" id="IPR001138">
    <property type="entry name" value="Zn2Cys6_DnaBD"/>
</dbReference>
<keyword evidence="3" id="KW-0238">DNA-binding</keyword>
<name>A0A9W4MXU5_9EURO</name>
<dbReference type="PANTHER" id="PTHR47654:SF1">
    <property type="entry name" value="ZN(II)2CYS6 TRANSCRIPTION FACTOR (EUROFUNG)"/>
    <property type="match status" value="1"/>
</dbReference>
<dbReference type="CDD" id="cd00067">
    <property type="entry name" value="GAL4"/>
    <property type="match status" value="1"/>
</dbReference>
<evidence type="ECO:0000256" key="3">
    <source>
        <dbReference type="ARBA" id="ARBA00023125"/>
    </source>
</evidence>
<dbReference type="EMBL" id="CAJVPD010000005">
    <property type="protein sequence ID" value="CAG8219849.1"/>
    <property type="molecule type" value="Genomic_DNA"/>
</dbReference>
<dbReference type="OrthoDB" id="10059875at2759"/>
<dbReference type="PANTHER" id="PTHR47654">
    <property type="entry name" value="ZN(II)2CYS6 TRANSCRIPTION FACTOR (EUROFUNG)-RELATED"/>
    <property type="match status" value="1"/>
</dbReference>